<feature type="non-terminal residue" evidence="1">
    <location>
        <position position="350"/>
    </location>
</feature>
<evidence type="ECO:0000313" key="2">
    <source>
        <dbReference type="Proteomes" id="UP000315423"/>
    </source>
</evidence>
<comment type="caution">
    <text evidence="1">The sequence shown here is derived from an EMBL/GenBank/DDBJ whole genome shotgun (WGS) entry which is preliminary data.</text>
</comment>
<protein>
    <submittedName>
        <fullName evidence="1">Tetratricopeptide repeat protein</fullName>
    </submittedName>
</protein>
<gene>
    <name evidence="1" type="ORF">C5S46_04700</name>
</gene>
<dbReference type="EMBL" id="QYBA01000155">
    <property type="protein sequence ID" value="TKY91648.1"/>
    <property type="molecule type" value="Genomic_DNA"/>
</dbReference>
<organism evidence="1 2">
    <name type="scientific">Candidatus Methanomarinus sp</name>
    <dbReference type="NCBI Taxonomy" id="3386244"/>
    <lineage>
        <taxon>Archaea</taxon>
        <taxon>Methanobacteriati</taxon>
        <taxon>Methanobacteriota</taxon>
        <taxon>Stenosarchaea group</taxon>
        <taxon>Methanomicrobia</taxon>
        <taxon>Methanosarcinales</taxon>
        <taxon>ANME-2 cluster</taxon>
        <taxon>Candidatus Methanocomedenaceae</taxon>
        <taxon>Candidatus Methanomarinus</taxon>
    </lineage>
</organism>
<sequence length="350" mass="40151">MTEKIAVELREILRNIEYHEGVIQEIIDEITILIKEMDTDLIKKETDSAIRNKDNARLIDLLSKIMVFLEKKGIYRPDIPGRLPKLLVNALNQGNENIFSILKKADIPDEIKKKEAEFLVSCSAITQIGYILINYLVSEVKVCNAGSHVFLIMDCFSSDTVLFIDISIESIREINIKQMYNQKGDFYFLKDKAEIQELDHEIYQLLINYYSFFQITTKSCLSYIILNNLGIVYDTIGRSDMAIVHIKAALRLNPKYIEAHNNLAVMYHKTGCSIDAIARLQKVLVHNPEYSQGYCNLGYIYADLNRDDEAITQINEAIKYDPNLALAHNLLGNIYAEQNRSHEAVAEFQE</sequence>
<dbReference type="Proteomes" id="UP000315423">
    <property type="component" value="Unassembled WGS sequence"/>
</dbReference>
<reference evidence="1" key="1">
    <citation type="submission" date="2018-09" db="EMBL/GenBank/DDBJ databases">
        <title>A genomic encyclopedia of anaerobic methanotrophic archaea.</title>
        <authorList>
            <person name="Skennerton C.T."/>
            <person name="Chadwick G.L."/>
            <person name="Laso-Perez R."/>
            <person name="Leu A.O."/>
            <person name="Speth D.R."/>
            <person name="Yu H."/>
            <person name="Morgan-Lang C."/>
            <person name="Hatzenpichler R."/>
            <person name="Goudeau D."/>
            <person name="Malmstrom R."/>
            <person name="Woyke T."/>
            <person name="Hallam S."/>
            <person name="Tyson G.W."/>
            <person name="Wegener G."/>
            <person name="Boetius A."/>
            <person name="Orphan V.J."/>
        </authorList>
    </citation>
    <scope>NUCLEOTIDE SEQUENCE</scope>
    <source>
        <strain evidence="1">CONS3730D10UFb2</strain>
    </source>
</reference>
<name>A0AC61SAR8_9EURY</name>
<evidence type="ECO:0000313" key="1">
    <source>
        <dbReference type="EMBL" id="TKY91648.1"/>
    </source>
</evidence>
<proteinExistence type="predicted"/>
<accession>A0AC61SAR8</accession>